<feature type="transmembrane region" description="Helical" evidence="1">
    <location>
        <begin position="517"/>
        <end position="538"/>
    </location>
</feature>
<feature type="transmembrane region" description="Helical" evidence="1">
    <location>
        <begin position="444"/>
        <end position="467"/>
    </location>
</feature>
<reference evidence="2 3" key="1">
    <citation type="journal article" date="2019" name="ACS Chem. Biol.">
        <title>Identification and Mobilization of a Cryptic Antibiotic Biosynthesis Gene Locus from a Human-Pathogenic Nocardia Isolate.</title>
        <authorList>
            <person name="Herisse M."/>
            <person name="Ishida K."/>
            <person name="Porter J.L."/>
            <person name="Howden B."/>
            <person name="Hertweck C."/>
            <person name="Stinear T.P."/>
            <person name="Pidot S.J."/>
        </authorList>
    </citation>
    <scope>NUCLEOTIDE SEQUENCE [LARGE SCALE GENOMIC DNA]</scope>
    <source>
        <strain evidence="2 3">AUSMDU00012717</strain>
    </source>
</reference>
<dbReference type="AlphaFoldDB" id="A0A6G9YFP5"/>
<dbReference type="Proteomes" id="UP000503540">
    <property type="component" value="Chromosome"/>
</dbReference>
<dbReference type="EMBL" id="CP046172">
    <property type="protein sequence ID" value="QIS11960.1"/>
    <property type="molecule type" value="Genomic_DNA"/>
</dbReference>
<evidence type="ECO:0000313" key="3">
    <source>
        <dbReference type="Proteomes" id="UP000503540"/>
    </source>
</evidence>
<feature type="transmembrane region" description="Helical" evidence="1">
    <location>
        <begin position="409"/>
        <end position="432"/>
    </location>
</feature>
<feature type="transmembrane region" description="Helical" evidence="1">
    <location>
        <begin position="356"/>
        <end position="378"/>
    </location>
</feature>
<gene>
    <name evidence="2" type="ORF">F5544_20480</name>
</gene>
<dbReference type="RefSeq" id="WP_167474711.1">
    <property type="nucleotide sequence ID" value="NZ_CP046172.1"/>
</dbReference>
<proteinExistence type="predicted"/>
<feature type="transmembrane region" description="Helical" evidence="1">
    <location>
        <begin position="171"/>
        <end position="196"/>
    </location>
</feature>
<protein>
    <submittedName>
        <fullName evidence="2">ABC transporter permease</fullName>
    </submittedName>
</protein>
<sequence>MTTAVAGRHYAAPAARTAADFAGTGRLLRLYLRRDRIVLPLWSLLFGLVPIMYLSSTKKLYDGKPAELAQYAKTIQDSPALHMMYGRLYATDLPAVALWKGGPFFTLIAVATILTVIRHTRVEEDTGRAELVGATSIGRYAGLTAALILTGAGCLITGLVCAVTLKSEVSGAHALAFGAALAASGLLWGGVAAVAAQAGSTARVARGMAFGALAAAFALRAIGDAGNGVLSWFSPVGWCVLMRPMAEIRWWTLIPLLALTVIAWAGAYSLLRLRDTGAGLVAERPGPAAAAAALSGPAGLAWRLQRGTLLVWAIGFALYGALMGGIVRSIGDMINKGSNVGDVVTRIGGTHALEDAFVTAGMTTLAMAAGAYTISATLRLHDEEASQRVESTLSGAVSRPRYVASHISFALLGAAFLVLLAATVFGLVYGIAADDVPGKLSDTLGAALVQVPAAWVLTGITVALYGIAPRLTPVAWGVFSTLLIVWLLGAVNGLPHWTADLVPYNHPPKLPGAEFTAAPELWLLAVAAGLIAVGAVAFRRRDLR</sequence>
<accession>A0A6G9YFP5</accession>
<evidence type="ECO:0000256" key="1">
    <source>
        <dbReference type="SAM" id="Phobius"/>
    </source>
</evidence>
<feature type="transmembrane region" description="Helical" evidence="1">
    <location>
        <begin position="208"/>
        <end position="230"/>
    </location>
</feature>
<keyword evidence="1" id="KW-0472">Membrane</keyword>
<keyword evidence="3" id="KW-1185">Reference proteome</keyword>
<organism evidence="2 3">
    <name type="scientific">Nocardia arthritidis</name>
    <dbReference type="NCBI Taxonomy" id="228602"/>
    <lineage>
        <taxon>Bacteria</taxon>
        <taxon>Bacillati</taxon>
        <taxon>Actinomycetota</taxon>
        <taxon>Actinomycetes</taxon>
        <taxon>Mycobacteriales</taxon>
        <taxon>Nocardiaceae</taxon>
        <taxon>Nocardia</taxon>
    </lineage>
</organism>
<name>A0A6G9YFP5_9NOCA</name>
<dbReference type="KEGG" id="nah:F5544_20480"/>
<feature type="transmembrane region" description="Helical" evidence="1">
    <location>
        <begin position="37"/>
        <end position="55"/>
    </location>
</feature>
<feature type="transmembrane region" description="Helical" evidence="1">
    <location>
        <begin position="97"/>
        <end position="117"/>
    </location>
</feature>
<keyword evidence="1" id="KW-0812">Transmembrane</keyword>
<feature type="transmembrane region" description="Helical" evidence="1">
    <location>
        <begin position="309"/>
        <end position="330"/>
    </location>
</feature>
<evidence type="ECO:0000313" key="2">
    <source>
        <dbReference type="EMBL" id="QIS11960.1"/>
    </source>
</evidence>
<keyword evidence="1" id="KW-1133">Transmembrane helix</keyword>
<feature type="transmembrane region" description="Helical" evidence="1">
    <location>
        <begin position="250"/>
        <end position="271"/>
    </location>
</feature>
<feature type="transmembrane region" description="Helical" evidence="1">
    <location>
        <begin position="474"/>
        <end position="497"/>
    </location>
</feature>
<feature type="transmembrane region" description="Helical" evidence="1">
    <location>
        <begin position="137"/>
        <end position="165"/>
    </location>
</feature>